<proteinExistence type="inferred from homology"/>
<keyword evidence="7" id="KW-1185">Reference proteome</keyword>
<feature type="binding site" evidence="5">
    <location>
        <position position="200"/>
    </location>
    <ligand>
        <name>Ca(2+)</name>
        <dbReference type="ChEBI" id="CHEBI:29108"/>
    </ligand>
</feature>
<keyword evidence="2" id="KW-0378">Hydrolase</keyword>
<dbReference type="Gene3D" id="1.10.439.10">
    <property type="entry name" value="Penicillin Amidohydrolase, domain 1"/>
    <property type="match status" value="1"/>
</dbReference>
<evidence type="ECO:0000256" key="1">
    <source>
        <dbReference type="ARBA" id="ARBA00006586"/>
    </source>
</evidence>
<organism evidence="6 7">
    <name type="scientific">Paracidovorax konjaci</name>
    <dbReference type="NCBI Taxonomy" id="32040"/>
    <lineage>
        <taxon>Bacteria</taxon>
        <taxon>Pseudomonadati</taxon>
        <taxon>Pseudomonadota</taxon>
        <taxon>Betaproteobacteria</taxon>
        <taxon>Burkholderiales</taxon>
        <taxon>Comamonadaceae</taxon>
        <taxon>Paracidovorax</taxon>
    </lineage>
</organism>
<dbReference type="PANTHER" id="PTHR34218">
    <property type="entry name" value="PEPTIDASE S45 PENICILLIN AMIDASE"/>
    <property type="match status" value="1"/>
</dbReference>
<dbReference type="InterPro" id="IPR014395">
    <property type="entry name" value="Pen/GL7ACA/AHL_acylase"/>
</dbReference>
<evidence type="ECO:0000256" key="2">
    <source>
        <dbReference type="ARBA" id="ARBA00022801"/>
    </source>
</evidence>
<evidence type="ECO:0000313" key="6">
    <source>
        <dbReference type="EMBL" id="SFD65759.1"/>
    </source>
</evidence>
<protein>
    <submittedName>
        <fullName evidence="6">Penicillin amidase</fullName>
    </submittedName>
</protein>
<dbReference type="Gene3D" id="1.10.1400.10">
    <property type="match status" value="1"/>
</dbReference>
<reference evidence="7" key="1">
    <citation type="submission" date="2016-10" db="EMBL/GenBank/DDBJ databases">
        <authorList>
            <person name="Varghese N."/>
            <person name="Submissions S."/>
        </authorList>
    </citation>
    <scope>NUCLEOTIDE SEQUENCE [LARGE SCALE GENOMIC DNA]</scope>
    <source>
        <strain evidence="7">DSM 7481</strain>
    </source>
</reference>
<dbReference type="EMBL" id="FOMQ01000004">
    <property type="protein sequence ID" value="SFD65759.1"/>
    <property type="molecule type" value="Genomic_DNA"/>
</dbReference>
<dbReference type="CDD" id="cd03747">
    <property type="entry name" value="Ntn_PGA_like"/>
    <property type="match status" value="1"/>
</dbReference>
<dbReference type="Proteomes" id="UP000199517">
    <property type="component" value="Unassembled WGS sequence"/>
</dbReference>
<dbReference type="Gene3D" id="2.30.120.10">
    <property type="match status" value="1"/>
</dbReference>
<evidence type="ECO:0000256" key="4">
    <source>
        <dbReference type="PIRSR" id="PIRSR001227-1"/>
    </source>
</evidence>
<feature type="binding site" evidence="5">
    <location>
        <position position="390"/>
    </location>
    <ligand>
        <name>Ca(2+)</name>
        <dbReference type="ChEBI" id="CHEBI:29108"/>
    </ligand>
</feature>
<dbReference type="InterPro" id="IPR043147">
    <property type="entry name" value="Penicillin_amidase_A-knob"/>
</dbReference>
<dbReference type="SUPFAM" id="SSF56235">
    <property type="entry name" value="N-terminal nucleophile aminohydrolases (Ntn hydrolases)"/>
    <property type="match status" value="1"/>
</dbReference>
<evidence type="ECO:0000313" key="7">
    <source>
        <dbReference type="Proteomes" id="UP000199517"/>
    </source>
</evidence>
<dbReference type="InterPro" id="IPR002692">
    <property type="entry name" value="S45"/>
</dbReference>
<dbReference type="GO" id="GO:0017000">
    <property type="term" value="P:antibiotic biosynthetic process"/>
    <property type="evidence" value="ECO:0007669"/>
    <property type="project" value="InterPro"/>
</dbReference>
<dbReference type="InterPro" id="IPR023343">
    <property type="entry name" value="Penicillin_amidase_dom1"/>
</dbReference>
<keyword evidence="5" id="KW-0479">Metal-binding</keyword>
<dbReference type="STRING" id="32040.SAMN04489710_104321"/>
<dbReference type="Gene3D" id="3.60.20.10">
    <property type="entry name" value="Glutamine Phosphoribosylpyrophosphate, subunit 1, domain 1"/>
    <property type="match status" value="1"/>
</dbReference>
<dbReference type="PANTHER" id="PTHR34218:SF4">
    <property type="entry name" value="ACYL-HOMOSERINE LACTONE ACYLASE QUIP"/>
    <property type="match status" value="1"/>
</dbReference>
<dbReference type="AlphaFoldDB" id="A0A1I1U4R8"/>
<keyword evidence="5" id="KW-0106">Calcium</keyword>
<dbReference type="GO" id="GO:0016811">
    <property type="term" value="F:hydrolase activity, acting on carbon-nitrogen (but not peptide) bonds, in linear amides"/>
    <property type="evidence" value="ECO:0007669"/>
    <property type="project" value="InterPro"/>
</dbReference>
<comment type="cofactor">
    <cofactor evidence="5">
        <name>Ca(2+)</name>
        <dbReference type="ChEBI" id="CHEBI:29108"/>
    </cofactor>
    <text evidence="5">Binds 1 Ca(2+) ion per dimer.</text>
</comment>
<dbReference type="InterPro" id="IPR029055">
    <property type="entry name" value="Ntn_hydrolases_N"/>
</dbReference>
<dbReference type="Pfam" id="PF01804">
    <property type="entry name" value="Penicil_amidase"/>
    <property type="match status" value="1"/>
</dbReference>
<keyword evidence="3" id="KW-0865">Zymogen</keyword>
<feature type="active site" description="Nucleophile" evidence="4">
    <location>
        <position position="304"/>
    </location>
</feature>
<dbReference type="RefSeq" id="WP_092950940.1">
    <property type="nucleotide sequence ID" value="NZ_FOMQ01000004.1"/>
</dbReference>
<accession>A0A1I1U4R8</accession>
<sequence length="858" mass="92886">MHTHRTTGRPWGRWLAVAAVALPLLAGAGAAIYVQKSFPALDGRAAAPGLRAPVQVRRDAADVTHIQASSPQDLWFGLGYVHAQERSWQLEFNRRLMHGRLSEVFGPAALETDKLMRALDIMGAARRQYAGLPAMAQEALQAYSRGIQRFHQGRTQALPPEFLLLGVSPGEGEDGAWLPEDSVGWALMMALDMGGNWGQEFTRLSLARVLDTDRLWQALPPYPGEPPATSTDLAALYRGLGVYRAGEGAAPPPGHAGGASTPAQASAAVPAPRSLALLGEGVRQWLEWSQALVRDAGTNEGKGSNNWVVAGERTASGKPLLANDPHLGLSAPAIWYYAALHSPEGTAADGTRIPPMEVAGATLPGLPFVVLGRTAGVAWGFTNTSPDVQDLYLEQIDPAHPRRYRTPEGWADFVVRTESIRVKGQPDVSVTLRATRHGPVLSDAQASHGRLIDLDRYVIALRWSALDADNQTVLAGLRLNHAQSVGGLFEALSDYHSPMQNVVAADVQGRIAFKAVGRVPVRDAANDLRGVAPAPGWDARYDWQGWVPYAETPQGDGAGRGWIATANQRVAPEGYPHFMTQDWALPYRYDRIAQQLGASAVHDMAGMQRLQGDVVSLATLRLLPTLQRALQGHPHPLAADAAAQLRGFDGAMRADRAAPLVFAAWVDELARGTLGARIGAERFAATYGRRDYRAGLEGILERGDAWWCQPVTCERQAADAVGRALDRLQAAQGTEPARWQWGRAHAAVSTHRPFSNVPALARFFEVRVPSPGDAYTVNVGQYDAGIASGPFVNRHAASLRAIYDLADLEASRFIYQTGQSGLVFSPRYRDMRGEWAGGGYRPLQLRPERWAHALTLVP</sequence>
<dbReference type="OrthoDB" id="9760084at2"/>
<dbReference type="GO" id="GO:0046872">
    <property type="term" value="F:metal ion binding"/>
    <property type="evidence" value="ECO:0007669"/>
    <property type="project" value="UniProtKB-KW"/>
</dbReference>
<evidence type="ECO:0000256" key="5">
    <source>
        <dbReference type="PIRSR" id="PIRSR001227-2"/>
    </source>
</evidence>
<dbReference type="PIRSF" id="PIRSF001227">
    <property type="entry name" value="Pen_acylase"/>
    <property type="match status" value="1"/>
</dbReference>
<dbReference type="InterPro" id="IPR043146">
    <property type="entry name" value="Penicillin_amidase_N_B-knob"/>
</dbReference>
<evidence type="ECO:0000256" key="3">
    <source>
        <dbReference type="ARBA" id="ARBA00023145"/>
    </source>
</evidence>
<feature type="binding site" evidence="5">
    <location>
        <position position="387"/>
    </location>
    <ligand>
        <name>Ca(2+)</name>
        <dbReference type="ChEBI" id="CHEBI:29108"/>
    </ligand>
</feature>
<gene>
    <name evidence="6" type="ORF">SAMN04489710_104321</name>
</gene>
<name>A0A1I1U4R8_9BURK</name>
<comment type="similarity">
    <text evidence="1">Belongs to the peptidase S45 family.</text>
</comment>